<comment type="caution">
    <text evidence="3">The sequence shown here is derived from an EMBL/GenBank/DDBJ whole genome shotgun (WGS) entry which is preliminary data.</text>
</comment>
<dbReference type="InterPro" id="IPR002350">
    <property type="entry name" value="Kazal_dom"/>
</dbReference>
<evidence type="ECO:0000256" key="1">
    <source>
        <dbReference type="SAM" id="SignalP"/>
    </source>
</evidence>
<proteinExistence type="predicted"/>
<dbReference type="AlphaFoldDB" id="A0A8J2P4E5"/>
<accession>A0A8J2P4E5</accession>
<name>A0A8J2P4E5_9HEXA</name>
<feature type="signal peptide" evidence="1">
    <location>
        <begin position="1"/>
        <end position="18"/>
    </location>
</feature>
<feature type="chain" id="PRO_5035259334" description="Kazal-like domain-containing protein" evidence="1">
    <location>
        <begin position="19"/>
        <end position="114"/>
    </location>
</feature>
<dbReference type="Proteomes" id="UP000708208">
    <property type="component" value="Unassembled WGS sequence"/>
</dbReference>
<evidence type="ECO:0000313" key="4">
    <source>
        <dbReference type="Proteomes" id="UP000708208"/>
    </source>
</evidence>
<reference evidence="3" key="1">
    <citation type="submission" date="2021-06" db="EMBL/GenBank/DDBJ databases">
        <authorList>
            <person name="Hodson N. C."/>
            <person name="Mongue J. A."/>
            <person name="Jaron S. K."/>
        </authorList>
    </citation>
    <scope>NUCLEOTIDE SEQUENCE</scope>
</reference>
<keyword evidence="1" id="KW-0732">Signal</keyword>
<keyword evidence="4" id="KW-1185">Reference proteome</keyword>
<feature type="domain" description="Kazal-like" evidence="2">
    <location>
        <begin position="22"/>
        <end position="82"/>
    </location>
</feature>
<evidence type="ECO:0000313" key="3">
    <source>
        <dbReference type="EMBL" id="CAG7723695.1"/>
    </source>
</evidence>
<organism evidence="3 4">
    <name type="scientific">Allacma fusca</name>
    <dbReference type="NCBI Taxonomy" id="39272"/>
    <lineage>
        <taxon>Eukaryota</taxon>
        <taxon>Metazoa</taxon>
        <taxon>Ecdysozoa</taxon>
        <taxon>Arthropoda</taxon>
        <taxon>Hexapoda</taxon>
        <taxon>Collembola</taxon>
        <taxon>Symphypleona</taxon>
        <taxon>Sminthuridae</taxon>
        <taxon>Allacma</taxon>
    </lineage>
</organism>
<evidence type="ECO:0000259" key="2">
    <source>
        <dbReference type="PROSITE" id="PS51465"/>
    </source>
</evidence>
<gene>
    <name evidence="3" type="ORF">AFUS01_LOCUS12764</name>
</gene>
<protein>
    <recommendedName>
        <fullName evidence="2">Kazal-like domain-containing protein</fullName>
    </recommendedName>
</protein>
<dbReference type="EMBL" id="CAJVCH010101675">
    <property type="protein sequence ID" value="CAG7723695.1"/>
    <property type="molecule type" value="Genomic_DNA"/>
</dbReference>
<dbReference type="PROSITE" id="PS51465">
    <property type="entry name" value="KAZAL_2"/>
    <property type="match status" value="1"/>
</dbReference>
<sequence length="114" mass="12666">MAARVILLIIGICTVAFGAVSNSKDQACTESCDCPKKYNPVCVNIDSYRKKLKNFDNPCEWLCFAKCKEPKSRLLYCGECDNRPLPKSGSPIAPQDFPCLASEMQKLQAAKTRK</sequence>